<dbReference type="Pfam" id="PF12937">
    <property type="entry name" value="F-box-like"/>
    <property type="match status" value="1"/>
</dbReference>
<evidence type="ECO:0000313" key="4">
    <source>
        <dbReference type="Proteomes" id="UP001203297"/>
    </source>
</evidence>
<dbReference type="Gene3D" id="1.20.1280.50">
    <property type="match status" value="1"/>
</dbReference>
<dbReference type="Proteomes" id="UP001203297">
    <property type="component" value="Unassembled WGS sequence"/>
</dbReference>
<accession>A0AAD4LXJ2</accession>
<feature type="domain" description="F-box" evidence="2">
    <location>
        <begin position="36"/>
        <end position="69"/>
    </location>
</feature>
<evidence type="ECO:0000259" key="2">
    <source>
        <dbReference type="PROSITE" id="PS50181"/>
    </source>
</evidence>
<feature type="region of interest" description="Disordered" evidence="1">
    <location>
        <begin position="208"/>
        <end position="227"/>
    </location>
</feature>
<protein>
    <recommendedName>
        <fullName evidence="2">F-box domain-containing protein</fullName>
    </recommendedName>
</protein>
<dbReference type="PROSITE" id="PS50181">
    <property type="entry name" value="FBOX"/>
    <property type="match status" value="1"/>
</dbReference>
<comment type="caution">
    <text evidence="3">The sequence shown here is derived from an EMBL/GenBank/DDBJ whole genome shotgun (WGS) entry which is preliminary data.</text>
</comment>
<keyword evidence="4" id="KW-1185">Reference proteome</keyword>
<reference evidence="3" key="1">
    <citation type="journal article" date="2022" name="New Phytol.">
        <title>Evolutionary transition to the ectomycorrhizal habit in the genomes of a hyperdiverse lineage of mushroom-forming fungi.</title>
        <authorList>
            <person name="Looney B."/>
            <person name="Miyauchi S."/>
            <person name="Morin E."/>
            <person name="Drula E."/>
            <person name="Courty P.E."/>
            <person name="Kohler A."/>
            <person name="Kuo A."/>
            <person name="LaButti K."/>
            <person name="Pangilinan J."/>
            <person name="Lipzen A."/>
            <person name="Riley R."/>
            <person name="Andreopoulos W."/>
            <person name="He G."/>
            <person name="Johnson J."/>
            <person name="Nolan M."/>
            <person name="Tritt A."/>
            <person name="Barry K.W."/>
            <person name="Grigoriev I.V."/>
            <person name="Nagy L.G."/>
            <person name="Hibbett D."/>
            <person name="Henrissat B."/>
            <person name="Matheny P.B."/>
            <person name="Labbe J."/>
            <person name="Martin F.M."/>
        </authorList>
    </citation>
    <scope>NUCLEOTIDE SEQUENCE</scope>
    <source>
        <strain evidence="3">BPL690</strain>
    </source>
</reference>
<dbReference type="Gene3D" id="3.80.10.10">
    <property type="entry name" value="Ribonuclease Inhibitor"/>
    <property type="match status" value="1"/>
</dbReference>
<evidence type="ECO:0000313" key="3">
    <source>
        <dbReference type="EMBL" id="KAI0294304.1"/>
    </source>
</evidence>
<proteinExistence type="predicted"/>
<dbReference type="SUPFAM" id="SSF81383">
    <property type="entry name" value="F-box domain"/>
    <property type="match status" value="1"/>
</dbReference>
<dbReference type="InterPro" id="IPR036047">
    <property type="entry name" value="F-box-like_dom_sf"/>
</dbReference>
<organism evidence="3 4">
    <name type="scientific">Multifurca ochricompacta</name>
    <dbReference type="NCBI Taxonomy" id="376703"/>
    <lineage>
        <taxon>Eukaryota</taxon>
        <taxon>Fungi</taxon>
        <taxon>Dikarya</taxon>
        <taxon>Basidiomycota</taxon>
        <taxon>Agaricomycotina</taxon>
        <taxon>Agaricomycetes</taxon>
        <taxon>Russulales</taxon>
        <taxon>Russulaceae</taxon>
        <taxon>Multifurca</taxon>
    </lineage>
</organism>
<dbReference type="AlphaFoldDB" id="A0AAD4LXJ2"/>
<dbReference type="SUPFAM" id="SSF52047">
    <property type="entry name" value="RNI-like"/>
    <property type="match status" value="1"/>
</dbReference>
<dbReference type="InterPro" id="IPR001810">
    <property type="entry name" value="F-box_dom"/>
</dbReference>
<feature type="compositionally biased region" description="Pro residues" evidence="1">
    <location>
        <begin position="208"/>
        <end position="222"/>
    </location>
</feature>
<evidence type="ECO:0000256" key="1">
    <source>
        <dbReference type="SAM" id="MobiDB-lite"/>
    </source>
</evidence>
<sequence length="424" mass="46344">MSLLPSLGYYHSSRDFTTATTRKTSLPSSAGRSSNNLGRNNLPNEILNAIFDYLSSDTLTCVALVSRRWCANADRLLYSAITINEVLPRASLCPPATATTTAGVGAGYGNGNDNGYDGAAATSTAGTKLIRNNLRTMPAVPAITLRCCETLSSHPHLAKYVRRFHVRWQTDSVESPNITKTLVPTLVHLYSLELSFGLSEYIYIPSPSPSPTPTPTPTPLLVPSPSLSSPSSSSNTFFLFPPFCLPSLRNLALHGTGGEPPPELVLRNHPTLLHLKLGDCYHRPIRLQPADIPHLRSFRGCPTTAASILPGRPVQVLSLVGYEFVTEENLACIAAGSLPVRSLDLSSMCVTPNVLRNVSRHLSHVEWLKVRLALRHALHYALSGIVRSHFNFFCSPLFPSPLPIPFFQALIIQPYYVKKKKKLT</sequence>
<name>A0AAD4LXJ2_9AGAM</name>
<dbReference type="EMBL" id="WTXG01000076">
    <property type="protein sequence ID" value="KAI0294304.1"/>
    <property type="molecule type" value="Genomic_DNA"/>
</dbReference>
<dbReference type="InterPro" id="IPR032675">
    <property type="entry name" value="LRR_dom_sf"/>
</dbReference>
<gene>
    <name evidence="3" type="ORF">B0F90DRAFT_1757385</name>
</gene>
<feature type="non-terminal residue" evidence="3">
    <location>
        <position position="424"/>
    </location>
</feature>